<dbReference type="AlphaFoldDB" id="A0A1I7XLU2"/>
<evidence type="ECO:0000313" key="1">
    <source>
        <dbReference type="Proteomes" id="UP000095283"/>
    </source>
</evidence>
<dbReference type="WBParaSite" id="Hba_18274">
    <property type="protein sequence ID" value="Hba_18274"/>
    <property type="gene ID" value="Hba_18274"/>
</dbReference>
<accession>A0A1I7XLU2</accession>
<protein>
    <submittedName>
        <fullName evidence="2">ABC transporter permease</fullName>
    </submittedName>
</protein>
<dbReference type="Proteomes" id="UP000095283">
    <property type="component" value="Unplaced"/>
</dbReference>
<organism evidence="1 2">
    <name type="scientific">Heterorhabditis bacteriophora</name>
    <name type="common">Entomopathogenic nematode worm</name>
    <dbReference type="NCBI Taxonomy" id="37862"/>
    <lineage>
        <taxon>Eukaryota</taxon>
        <taxon>Metazoa</taxon>
        <taxon>Ecdysozoa</taxon>
        <taxon>Nematoda</taxon>
        <taxon>Chromadorea</taxon>
        <taxon>Rhabditida</taxon>
        <taxon>Rhabditina</taxon>
        <taxon>Rhabditomorpha</taxon>
        <taxon>Strongyloidea</taxon>
        <taxon>Heterorhabditidae</taxon>
        <taxon>Heterorhabditis</taxon>
    </lineage>
</organism>
<proteinExistence type="predicted"/>
<reference evidence="2" key="1">
    <citation type="submission" date="2016-11" db="UniProtKB">
        <authorList>
            <consortium name="WormBaseParasite"/>
        </authorList>
    </citation>
    <scope>IDENTIFICATION</scope>
</reference>
<keyword evidence="1" id="KW-1185">Reference proteome</keyword>
<sequence length="32" mass="4057">MRWKYKRLLQFNILERKSHLLVGRIMAVFFVY</sequence>
<name>A0A1I7XLU2_HETBA</name>
<evidence type="ECO:0000313" key="2">
    <source>
        <dbReference type="WBParaSite" id="Hba_18274"/>
    </source>
</evidence>